<gene>
    <name evidence="1" type="ORF">M8818_005288</name>
</gene>
<proteinExistence type="predicted"/>
<sequence length="566" mass="62996">MSGCGDEHAPGKCSVTFTSQSRHAQLIENGARTSRWKSNYTVLTKSIGLCVGQAYQAMSSPAFSTSWVPRVPYARSNQPAPLDHKNSFAPKLVSDSLPIVGSLNFFTQRWDFFQSAASHSPTGQFSFYAGRYPVIGLSGDEGRKVFFESKVLNFTEGYGALIGGSPKTEATAMDKPESANEFADYFTKRLNPLLKRGQFQKHVHTSLQKLADDPTGMANPFDSIYRIVYQITMRIVACNEIASDPKMLATTLKSFETLEAAVSPTFIMFPSLPTKAKLVRAWEGARLYKIFQNIIDDRKKTGRRETDALQSLMDQGDSTLQIITFVLGALFAGQLNSGINAAWIFVYLATSPTWLSRVRTEILTVADKYTPRNNNNSNTNTTPLAQRLHSIPLEAWESEFPTIDLCLRECIRCQSTGAGFRKNTSDNAIPIPGTGNEVIPPGAFVAYHLGDIHFNPAIYPDPSRWDPGRYLPDRAEDQRGKHYYVGWGSGRHPCPGMKFAKLEVTIITAFWAAMFEWENVDAGGRRKVEGEGRPELKTNWNAHTASKPVGEAWVRFWTREGEKVGL</sequence>
<accession>A0ACC3S9T3</accession>
<reference evidence="1" key="1">
    <citation type="submission" date="2024-02" db="EMBL/GenBank/DDBJ databases">
        <title>Metagenome Assembled Genome of Zalaria obscura JY119.</title>
        <authorList>
            <person name="Vighnesh L."/>
            <person name="Jagadeeshwari U."/>
            <person name="Venkata Ramana C."/>
            <person name="Sasikala C."/>
        </authorList>
    </citation>
    <scope>NUCLEOTIDE SEQUENCE</scope>
    <source>
        <strain evidence="1">JY119</strain>
    </source>
</reference>
<keyword evidence="2" id="KW-1185">Reference proteome</keyword>
<evidence type="ECO:0000313" key="2">
    <source>
        <dbReference type="Proteomes" id="UP001320706"/>
    </source>
</evidence>
<protein>
    <submittedName>
        <fullName evidence="1">Uncharacterized protein</fullName>
    </submittedName>
</protein>
<dbReference type="Proteomes" id="UP001320706">
    <property type="component" value="Unassembled WGS sequence"/>
</dbReference>
<organism evidence="1 2">
    <name type="scientific">Zalaria obscura</name>
    <dbReference type="NCBI Taxonomy" id="2024903"/>
    <lineage>
        <taxon>Eukaryota</taxon>
        <taxon>Fungi</taxon>
        <taxon>Dikarya</taxon>
        <taxon>Ascomycota</taxon>
        <taxon>Pezizomycotina</taxon>
        <taxon>Dothideomycetes</taxon>
        <taxon>Dothideomycetidae</taxon>
        <taxon>Dothideales</taxon>
        <taxon>Zalariaceae</taxon>
        <taxon>Zalaria</taxon>
    </lineage>
</organism>
<dbReference type="EMBL" id="JAMKPW020000030">
    <property type="protein sequence ID" value="KAK8203397.1"/>
    <property type="molecule type" value="Genomic_DNA"/>
</dbReference>
<comment type="caution">
    <text evidence="1">The sequence shown here is derived from an EMBL/GenBank/DDBJ whole genome shotgun (WGS) entry which is preliminary data.</text>
</comment>
<name>A0ACC3S9T3_9PEZI</name>
<evidence type="ECO:0000313" key="1">
    <source>
        <dbReference type="EMBL" id="KAK8203397.1"/>
    </source>
</evidence>